<dbReference type="GO" id="GO:0003713">
    <property type="term" value="F:transcription coactivator activity"/>
    <property type="evidence" value="ECO:0007669"/>
    <property type="project" value="TreeGrafter"/>
</dbReference>
<dbReference type="InterPro" id="IPR021643">
    <property type="entry name" value="Mediator_Med13_N"/>
</dbReference>
<dbReference type="PANTHER" id="PTHR48249">
    <property type="entry name" value="MEDIATOR OF RNA POLYMERASE II TRANSCRIPTION SUBUNIT 13"/>
    <property type="match status" value="1"/>
</dbReference>
<dbReference type="Proteomes" id="UP001187471">
    <property type="component" value="Unassembled WGS sequence"/>
</dbReference>
<gene>
    <name evidence="10" type="ORF">RJ640_013233</name>
</gene>
<keyword evidence="5" id="KW-0805">Transcription regulation</keyword>
<evidence type="ECO:0000256" key="1">
    <source>
        <dbReference type="ARBA" id="ARBA00004123"/>
    </source>
</evidence>
<keyword evidence="8" id="KW-0732">Signal</keyword>
<keyword evidence="11" id="KW-1185">Reference proteome</keyword>
<feature type="signal peptide" evidence="8">
    <location>
        <begin position="1"/>
        <end position="20"/>
    </location>
</feature>
<evidence type="ECO:0000256" key="3">
    <source>
        <dbReference type="ARBA" id="ARBA00019618"/>
    </source>
</evidence>
<comment type="subcellular location">
    <subcellularLocation>
        <location evidence="1">Nucleus</location>
    </subcellularLocation>
</comment>
<feature type="domain" description="Mediator complex subunit Med13 N-terminal" evidence="9">
    <location>
        <begin position="77"/>
        <end position="206"/>
    </location>
</feature>
<keyword evidence="6" id="KW-0804">Transcription</keyword>
<comment type="similarity">
    <text evidence="2">Belongs to the Mediator complex subunit 13 family.</text>
</comment>
<dbReference type="InterPro" id="IPR051139">
    <property type="entry name" value="Mediator_complx_sub13"/>
</dbReference>
<evidence type="ECO:0000256" key="8">
    <source>
        <dbReference type="SAM" id="SignalP"/>
    </source>
</evidence>
<feature type="non-terminal residue" evidence="10">
    <location>
        <position position="259"/>
    </location>
</feature>
<keyword evidence="7" id="KW-0539">Nucleus</keyword>
<evidence type="ECO:0000256" key="5">
    <source>
        <dbReference type="ARBA" id="ARBA00023015"/>
    </source>
</evidence>
<sequence length="259" mass="29007">MARSMRYFALMYIFIATSSGRYVSSSLVCRTLLLRQLKLRYELQIYTQSPPNPTTDSGRKPSFLSHHRELQLRRPPVGGLHQVSWFQFLPHEPDLNPLPDKSVKADQKDAATLLVLSSHLQLQKEGFLSTWTNSFVGPWDPSQGLHNPDEKIKLWLFLPGRYSSVDERAQPAVSRLRVLASGLWLAPGDSEEVATALSQALMICIERRGQPLIEFIFAATEEAIFVHALISAKHIRALSSGDMEMISKHSPSCSGDGLP</sequence>
<accession>A0AA88R404</accession>
<evidence type="ECO:0000256" key="6">
    <source>
        <dbReference type="ARBA" id="ARBA00023163"/>
    </source>
</evidence>
<name>A0AA88R404_9ASTE</name>
<evidence type="ECO:0000259" key="9">
    <source>
        <dbReference type="Pfam" id="PF11597"/>
    </source>
</evidence>
<dbReference type="PANTHER" id="PTHR48249:SF3">
    <property type="entry name" value="MEDIATOR OF RNA POLYMERASE II TRANSCRIPTION SUBUNIT 13"/>
    <property type="match status" value="1"/>
</dbReference>
<organism evidence="10 11">
    <name type="scientific">Escallonia rubra</name>
    <dbReference type="NCBI Taxonomy" id="112253"/>
    <lineage>
        <taxon>Eukaryota</taxon>
        <taxon>Viridiplantae</taxon>
        <taxon>Streptophyta</taxon>
        <taxon>Embryophyta</taxon>
        <taxon>Tracheophyta</taxon>
        <taxon>Spermatophyta</taxon>
        <taxon>Magnoliopsida</taxon>
        <taxon>eudicotyledons</taxon>
        <taxon>Gunneridae</taxon>
        <taxon>Pentapetalae</taxon>
        <taxon>asterids</taxon>
        <taxon>campanulids</taxon>
        <taxon>Escalloniales</taxon>
        <taxon>Escalloniaceae</taxon>
        <taxon>Escallonia</taxon>
    </lineage>
</organism>
<dbReference type="GO" id="GO:0016592">
    <property type="term" value="C:mediator complex"/>
    <property type="evidence" value="ECO:0007669"/>
    <property type="project" value="TreeGrafter"/>
</dbReference>
<comment type="caution">
    <text evidence="10">The sequence shown here is derived from an EMBL/GenBank/DDBJ whole genome shotgun (WGS) entry which is preliminary data.</text>
</comment>
<dbReference type="Pfam" id="PF11597">
    <property type="entry name" value="Med13_N"/>
    <property type="match status" value="1"/>
</dbReference>
<feature type="chain" id="PRO_5041685305" description="Mediator of RNA polymerase II transcription subunit 13" evidence="8">
    <location>
        <begin position="21"/>
        <end position="259"/>
    </location>
</feature>
<evidence type="ECO:0000256" key="7">
    <source>
        <dbReference type="ARBA" id="ARBA00023242"/>
    </source>
</evidence>
<evidence type="ECO:0000313" key="10">
    <source>
        <dbReference type="EMBL" id="KAK2982023.1"/>
    </source>
</evidence>
<dbReference type="AlphaFoldDB" id="A0AA88R404"/>
<evidence type="ECO:0000313" key="11">
    <source>
        <dbReference type="Proteomes" id="UP001187471"/>
    </source>
</evidence>
<keyword evidence="4" id="KW-0678">Repressor</keyword>
<evidence type="ECO:0000256" key="4">
    <source>
        <dbReference type="ARBA" id="ARBA00022491"/>
    </source>
</evidence>
<evidence type="ECO:0000256" key="2">
    <source>
        <dbReference type="ARBA" id="ARBA00009354"/>
    </source>
</evidence>
<reference evidence="10" key="1">
    <citation type="submission" date="2022-12" db="EMBL/GenBank/DDBJ databases">
        <title>Draft genome assemblies for two species of Escallonia (Escalloniales).</title>
        <authorList>
            <person name="Chanderbali A."/>
            <person name="Dervinis C."/>
            <person name="Anghel I."/>
            <person name="Soltis D."/>
            <person name="Soltis P."/>
            <person name="Zapata F."/>
        </authorList>
    </citation>
    <scope>NUCLEOTIDE SEQUENCE</scope>
    <source>
        <strain evidence="10">UCBG92.1500</strain>
        <tissue evidence="10">Leaf</tissue>
    </source>
</reference>
<dbReference type="EMBL" id="JAVXUO010001477">
    <property type="protein sequence ID" value="KAK2982023.1"/>
    <property type="molecule type" value="Genomic_DNA"/>
</dbReference>
<proteinExistence type="inferred from homology"/>
<dbReference type="GO" id="GO:0045944">
    <property type="term" value="P:positive regulation of transcription by RNA polymerase II"/>
    <property type="evidence" value="ECO:0007669"/>
    <property type="project" value="TreeGrafter"/>
</dbReference>
<protein>
    <recommendedName>
        <fullName evidence="3">Mediator of RNA polymerase II transcription subunit 13</fullName>
    </recommendedName>
</protein>